<organism evidence="1 2">
    <name type="scientific">Trinickia violacea</name>
    <dbReference type="NCBI Taxonomy" id="2571746"/>
    <lineage>
        <taxon>Bacteria</taxon>
        <taxon>Pseudomonadati</taxon>
        <taxon>Pseudomonadota</taxon>
        <taxon>Betaproteobacteria</taxon>
        <taxon>Burkholderiales</taxon>
        <taxon>Burkholderiaceae</taxon>
        <taxon>Trinickia</taxon>
    </lineage>
</organism>
<accession>A0A4P8IR77</accession>
<dbReference type="InterPro" id="IPR010982">
    <property type="entry name" value="Lambda_DNA-bd_dom_sf"/>
</dbReference>
<protein>
    <submittedName>
        <fullName evidence="1">Helix-turn-helix domain-containing protein</fullName>
    </submittedName>
</protein>
<dbReference type="OrthoDB" id="6446140at2"/>
<dbReference type="KEGG" id="tvl:FAZ95_13945"/>
<keyword evidence="2" id="KW-1185">Reference proteome</keyword>
<gene>
    <name evidence="1" type="ORF">FAZ95_13945</name>
</gene>
<dbReference type="AlphaFoldDB" id="A0A4P8IR77"/>
<dbReference type="EMBL" id="CP040077">
    <property type="protein sequence ID" value="QCP50185.1"/>
    <property type="molecule type" value="Genomic_DNA"/>
</dbReference>
<dbReference type="GO" id="GO:0003677">
    <property type="term" value="F:DNA binding"/>
    <property type="evidence" value="ECO:0007669"/>
    <property type="project" value="InterPro"/>
</dbReference>
<proteinExistence type="predicted"/>
<dbReference type="Proteomes" id="UP000298656">
    <property type="component" value="Chromosome 1"/>
</dbReference>
<name>A0A4P8IR77_9BURK</name>
<evidence type="ECO:0000313" key="1">
    <source>
        <dbReference type="EMBL" id="QCP50185.1"/>
    </source>
</evidence>
<dbReference type="Gene3D" id="1.10.260.40">
    <property type="entry name" value="lambda repressor-like DNA-binding domains"/>
    <property type="match status" value="1"/>
</dbReference>
<evidence type="ECO:0000313" key="2">
    <source>
        <dbReference type="Proteomes" id="UP000298656"/>
    </source>
</evidence>
<reference evidence="1 2" key="1">
    <citation type="submission" date="2019-05" db="EMBL/GenBank/DDBJ databases">
        <title>Burkholderia sp. DHOD12, isolated from subtropical forest soil.</title>
        <authorList>
            <person name="Gao Z.-H."/>
            <person name="Qiu L.-H."/>
        </authorList>
    </citation>
    <scope>NUCLEOTIDE SEQUENCE [LARGE SCALE GENOMIC DNA]</scope>
    <source>
        <strain evidence="1 2">DHOD12</strain>
    </source>
</reference>
<sequence>MDKLRLLLNSMDADTQRCFAERCGTTIGYLRKALSAGQRLGESLCINIDRESRGAVCCEDLRDDVDWAHLRDTRPQHVQQQEVA</sequence>